<name>A0AB39JFS4_9VIRU</name>
<feature type="transmembrane region" description="Helical" evidence="1">
    <location>
        <begin position="12"/>
        <end position="33"/>
    </location>
</feature>
<sequence>MNAISLIGLSPYVILAPMYKCHGMLLIALNGILFHCNPKNKFFYCLDFTTNSLLFILTSIQNIQVLKYSIFCLIAFLINIKYIKQYNYLLSEYFHVIFVQWVGLYAITQFHKTYPCSSLLFYC</sequence>
<proteinExistence type="predicted"/>
<gene>
    <name evidence="2" type="ORF">FloV-SA2_00465</name>
</gene>
<reference evidence="2" key="1">
    <citation type="submission" date="2024-03" db="EMBL/GenBank/DDBJ databases">
        <title>Eukaryotic viruses encode the ribosomal protein eL40.</title>
        <authorList>
            <person name="Thomy J."/>
            <person name="Schvarcz C.R."/>
            <person name="McBeain K.A."/>
            <person name="Edwards K.F."/>
            <person name="Steward G.F."/>
        </authorList>
    </citation>
    <scope>NUCLEOTIDE SEQUENCE</scope>
    <source>
        <strain evidence="2">FloV-SA2</strain>
    </source>
</reference>
<feature type="transmembrane region" description="Helical" evidence="1">
    <location>
        <begin position="90"/>
        <end position="108"/>
    </location>
</feature>
<feature type="transmembrane region" description="Helical" evidence="1">
    <location>
        <begin position="53"/>
        <end position="78"/>
    </location>
</feature>
<keyword evidence="1" id="KW-0812">Transmembrane</keyword>
<keyword evidence="1" id="KW-1133">Transmembrane helix</keyword>
<keyword evidence="1" id="KW-0472">Membrane</keyword>
<accession>A0AB39JFS4</accession>
<organism evidence="2">
    <name type="scientific">Florenciella sp. virus SA2</name>
    <dbReference type="NCBI Taxonomy" id="3240092"/>
    <lineage>
        <taxon>Viruses</taxon>
    </lineage>
</organism>
<evidence type="ECO:0000256" key="1">
    <source>
        <dbReference type="SAM" id="Phobius"/>
    </source>
</evidence>
<dbReference type="EMBL" id="PP542043">
    <property type="protein sequence ID" value="XDO02283.1"/>
    <property type="molecule type" value="Genomic_DNA"/>
</dbReference>
<protein>
    <submittedName>
        <fullName evidence="2">Uncharacterized protein</fullName>
    </submittedName>
</protein>
<evidence type="ECO:0000313" key="2">
    <source>
        <dbReference type="EMBL" id="XDO02283.1"/>
    </source>
</evidence>